<protein>
    <submittedName>
        <fullName evidence="1">Uncharacterized protein</fullName>
    </submittedName>
</protein>
<proteinExistence type="predicted"/>
<dbReference type="EMBL" id="MKJU01000025">
    <property type="protein sequence ID" value="OHU91275.1"/>
    <property type="molecule type" value="Genomic_DNA"/>
</dbReference>
<accession>A0A1S1MR89</accession>
<name>A0A1S1MR89_9GAMM</name>
<organism evidence="1 2">
    <name type="scientific">Pseudoalteromonas amylolytica</name>
    <dbReference type="NCBI Taxonomy" id="1859457"/>
    <lineage>
        <taxon>Bacteria</taxon>
        <taxon>Pseudomonadati</taxon>
        <taxon>Pseudomonadota</taxon>
        <taxon>Gammaproteobacteria</taxon>
        <taxon>Alteromonadales</taxon>
        <taxon>Pseudoalteromonadaceae</taxon>
        <taxon>Pseudoalteromonas</taxon>
    </lineage>
</organism>
<dbReference type="OrthoDB" id="6290888at2"/>
<evidence type="ECO:0000313" key="1">
    <source>
        <dbReference type="EMBL" id="OHU91275.1"/>
    </source>
</evidence>
<sequence length="174" mass="19663">MFNWCNQKQAIKLNGTYLLTHPESGQRWESKEQAQLWYSQYQAEQQQKALAEQSQQPALVDVQLQSVAGAIKVPSDLISRQAIKITVEEGQNVTLSGQLDISDESFLLPVLRDDGRRIYFPIEVSGGQFSAAFNFPTSGRFEVFPALLNEEFMEPRFSISHITFYVVRATQAAS</sequence>
<dbReference type="RefSeq" id="WP_070985050.1">
    <property type="nucleotide sequence ID" value="NZ_MKJU01000025.1"/>
</dbReference>
<dbReference type="STRING" id="1859457.BET10_10620"/>
<evidence type="ECO:0000313" key="2">
    <source>
        <dbReference type="Proteomes" id="UP000179786"/>
    </source>
</evidence>
<keyword evidence="2" id="KW-1185">Reference proteome</keyword>
<reference evidence="1 2" key="1">
    <citation type="submission" date="2016-09" db="EMBL/GenBank/DDBJ databases">
        <title>Pseudoalteromonas amylolytica sp. nov., isolated from the surface seawater.</title>
        <authorList>
            <person name="Wu Y.-H."/>
            <person name="Cheng H."/>
            <person name="Jin X.-B."/>
            <person name="Wang C.-S."/>
            <person name="Xu X.-W."/>
        </authorList>
    </citation>
    <scope>NUCLEOTIDE SEQUENCE [LARGE SCALE GENOMIC DNA]</scope>
    <source>
        <strain evidence="1 2">JW1</strain>
    </source>
</reference>
<dbReference type="AlphaFoldDB" id="A0A1S1MR89"/>
<gene>
    <name evidence="1" type="ORF">BET10_10620</name>
</gene>
<comment type="caution">
    <text evidence="1">The sequence shown here is derived from an EMBL/GenBank/DDBJ whole genome shotgun (WGS) entry which is preliminary data.</text>
</comment>
<dbReference type="Proteomes" id="UP000179786">
    <property type="component" value="Unassembled WGS sequence"/>
</dbReference>